<name>A0A6A3N6H7_9STRA</name>
<evidence type="ECO:0000313" key="5">
    <source>
        <dbReference type="Proteomes" id="UP000429607"/>
    </source>
</evidence>
<sequence length="52" mass="5576">MQAAQWATGSGSAVPWVGAAWLVVWPVSCADQGKGFYCDWSAPRSEGSEKRC</sequence>
<feature type="signal peptide" evidence="1">
    <location>
        <begin position="1"/>
        <end position="30"/>
    </location>
</feature>
<accession>A0A6A3N6H7</accession>
<evidence type="ECO:0000313" key="2">
    <source>
        <dbReference type="EMBL" id="KAE9037273.1"/>
    </source>
</evidence>
<dbReference type="EMBL" id="QXFT01000247">
    <property type="protein sequence ID" value="KAE9349606.1"/>
    <property type="molecule type" value="Genomic_DNA"/>
</dbReference>
<proteinExistence type="predicted"/>
<evidence type="ECO:0000313" key="6">
    <source>
        <dbReference type="Proteomes" id="UP000434957"/>
    </source>
</evidence>
<comment type="caution">
    <text evidence="2">The sequence shown here is derived from an EMBL/GenBank/DDBJ whole genome shotgun (WGS) entry which is preliminary data.</text>
</comment>
<keyword evidence="1" id="KW-0732">Signal</keyword>
<evidence type="ECO:0000313" key="3">
    <source>
        <dbReference type="EMBL" id="KAE9043951.1"/>
    </source>
</evidence>
<evidence type="ECO:0000256" key="1">
    <source>
        <dbReference type="SAM" id="SignalP"/>
    </source>
</evidence>
<evidence type="ECO:0000313" key="7">
    <source>
        <dbReference type="Proteomes" id="UP000435112"/>
    </source>
</evidence>
<dbReference type="Proteomes" id="UP000434957">
    <property type="component" value="Unassembled WGS sequence"/>
</dbReference>
<organism evidence="2 7">
    <name type="scientific">Phytophthora rubi</name>
    <dbReference type="NCBI Taxonomy" id="129364"/>
    <lineage>
        <taxon>Eukaryota</taxon>
        <taxon>Sar</taxon>
        <taxon>Stramenopiles</taxon>
        <taxon>Oomycota</taxon>
        <taxon>Peronosporomycetes</taxon>
        <taxon>Peronosporales</taxon>
        <taxon>Peronosporaceae</taxon>
        <taxon>Phytophthora</taxon>
    </lineage>
</organism>
<dbReference type="AlphaFoldDB" id="A0A6A3N6H7"/>
<reference evidence="5 7" key="1">
    <citation type="submission" date="2018-09" db="EMBL/GenBank/DDBJ databases">
        <title>Genomic investigation of the strawberry pathogen Phytophthora fragariae indicates pathogenicity is determined by transcriptional variation in three key races.</title>
        <authorList>
            <person name="Adams T.M."/>
            <person name="Armitage A.D."/>
            <person name="Sobczyk M.K."/>
            <person name="Bates H.J."/>
            <person name="Dunwell J.M."/>
            <person name="Nellist C.F."/>
            <person name="Harrison R.J."/>
        </authorList>
    </citation>
    <scope>NUCLEOTIDE SEQUENCE [LARGE SCALE GENOMIC DNA]</scope>
    <source>
        <strain evidence="3 5">SCRP249</strain>
        <strain evidence="2 7">SCRP324</strain>
        <strain evidence="4 6">SCRP333</strain>
    </source>
</reference>
<keyword evidence="6" id="KW-1185">Reference proteome</keyword>
<evidence type="ECO:0000313" key="4">
    <source>
        <dbReference type="EMBL" id="KAE9349606.1"/>
    </source>
</evidence>
<evidence type="ECO:0008006" key="8">
    <source>
        <dbReference type="Google" id="ProtNLM"/>
    </source>
</evidence>
<dbReference type="Proteomes" id="UP000429607">
    <property type="component" value="Unassembled WGS sequence"/>
</dbReference>
<dbReference type="EMBL" id="QXFV01000249">
    <property type="protein sequence ID" value="KAE9043951.1"/>
    <property type="molecule type" value="Genomic_DNA"/>
</dbReference>
<dbReference type="EMBL" id="QXFU01000303">
    <property type="protein sequence ID" value="KAE9037273.1"/>
    <property type="molecule type" value="Genomic_DNA"/>
</dbReference>
<feature type="chain" id="PRO_5036165290" description="CBM1 domain-containing protein" evidence="1">
    <location>
        <begin position="31"/>
        <end position="52"/>
    </location>
</feature>
<dbReference type="Proteomes" id="UP000435112">
    <property type="component" value="Unassembled WGS sequence"/>
</dbReference>
<gene>
    <name evidence="3" type="ORF">PR001_g5558</name>
    <name evidence="2" type="ORF">PR002_g6655</name>
    <name evidence="4" type="ORF">PR003_g5798</name>
</gene>
<protein>
    <recommendedName>
        <fullName evidence="8">CBM1 domain-containing protein</fullName>
    </recommendedName>
</protein>